<name>A0A5J4KT98_9CHLR</name>
<gene>
    <name evidence="1" type="ORF">KDW_38430</name>
</gene>
<evidence type="ECO:0000313" key="1">
    <source>
        <dbReference type="EMBL" id="GER89681.1"/>
    </source>
</evidence>
<reference evidence="1 2" key="1">
    <citation type="submission" date="2019-10" db="EMBL/GenBank/DDBJ databases">
        <title>Dictyobacter vulcani sp. nov., within the class Ktedonobacteria, isolated from soil of volcanic Mt. Zao.</title>
        <authorList>
            <person name="Zheng Y."/>
            <person name="Wang C.M."/>
            <person name="Sakai Y."/>
            <person name="Abe K."/>
            <person name="Yokota A."/>
            <person name="Yabe S."/>
        </authorList>
    </citation>
    <scope>NUCLEOTIDE SEQUENCE [LARGE SCALE GENOMIC DNA]</scope>
    <source>
        <strain evidence="1 2">W12</strain>
    </source>
</reference>
<evidence type="ECO:0000313" key="2">
    <source>
        <dbReference type="Proteomes" id="UP000326912"/>
    </source>
</evidence>
<protein>
    <submittedName>
        <fullName evidence="1">Uncharacterized protein</fullName>
    </submittedName>
</protein>
<organism evidence="1 2">
    <name type="scientific">Dictyobacter vulcani</name>
    <dbReference type="NCBI Taxonomy" id="2607529"/>
    <lineage>
        <taxon>Bacteria</taxon>
        <taxon>Bacillati</taxon>
        <taxon>Chloroflexota</taxon>
        <taxon>Ktedonobacteria</taxon>
        <taxon>Ktedonobacterales</taxon>
        <taxon>Dictyobacteraceae</taxon>
        <taxon>Dictyobacter</taxon>
    </lineage>
</organism>
<proteinExistence type="predicted"/>
<comment type="caution">
    <text evidence="1">The sequence shown here is derived from an EMBL/GenBank/DDBJ whole genome shotgun (WGS) entry which is preliminary data.</text>
</comment>
<dbReference type="EMBL" id="BKZW01000002">
    <property type="protein sequence ID" value="GER89681.1"/>
    <property type="molecule type" value="Genomic_DNA"/>
</dbReference>
<sequence>MSEVALLRKKIEDECRVLNLYMNEFRATASHDVINHQFEAISPLQQELTEIVGEKEAARITVEAYIGIVG</sequence>
<keyword evidence="2" id="KW-1185">Reference proteome</keyword>
<dbReference type="Proteomes" id="UP000326912">
    <property type="component" value="Unassembled WGS sequence"/>
</dbReference>
<dbReference type="AlphaFoldDB" id="A0A5J4KT98"/>
<accession>A0A5J4KT98</accession>
<dbReference type="RefSeq" id="WP_151757541.1">
    <property type="nucleotide sequence ID" value="NZ_BKZW01000002.1"/>
</dbReference>